<evidence type="ECO:0000259" key="2">
    <source>
        <dbReference type="Pfam" id="PF13837"/>
    </source>
</evidence>
<feature type="domain" description="Myb/SANT-like DNA-binding" evidence="2">
    <location>
        <begin position="49"/>
        <end position="133"/>
    </location>
</feature>
<dbReference type="EMBL" id="JBBWWQ010000003">
    <property type="protein sequence ID" value="KAK8951751.1"/>
    <property type="molecule type" value="Genomic_DNA"/>
</dbReference>
<feature type="compositionally biased region" description="Pro residues" evidence="1">
    <location>
        <begin position="34"/>
        <end position="49"/>
    </location>
</feature>
<feature type="compositionally biased region" description="Low complexity" evidence="1">
    <location>
        <begin position="1"/>
        <end position="33"/>
    </location>
</feature>
<dbReference type="AlphaFoldDB" id="A0AAP0BVC4"/>
<reference evidence="3 4" key="1">
    <citation type="journal article" date="2022" name="Nat. Plants">
        <title>Genomes of leafy and leafless Platanthera orchids illuminate the evolution of mycoheterotrophy.</title>
        <authorList>
            <person name="Li M.H."/>
            <person name="Liu K.W."/>
            <person name="Li Z."/>
            <person name="Lu H.C."/>
            <person name="Ye Q.L."/>
            <person name="Zhang D."/>
            <person name="Wang J.Y."/>
            <person name="Li Y.F."/>
            <person name="Zhong Z.M."/>
            <person name="Liu X."/>
            <person name="Yu X."/>
            <person name="Liu D.K."/>
            <person name="Tu X.D."/>
            <person name="Liu B."/>
            <person name="Hao Y."/>
            <person name="Liao X.Y."/>
            <person name="Jiang Y.T."/>
            <person name="Sun W.H."/>
            <person name="Chen J."/>
            <person name="Chen Y.Q."/>
            <person name="Ai Y."/>
            <person name="Zhai J.W."/>
            <person name="Wu S.S."/>
            <person name="Zhou Z."/>
            <person name="Hsiao Y.Y."/>
            <person name="Wu W.L."/>
            <person name="Chen Y.Y."/>
            <person name="Lin Y.F."/>
            <person name="Hsu J.L."/>
            <person name="Li C.Y."/>
            <person name="Wang Z.W."/>
            <person name="Zhao X."/>
            <person name="Zhong W.Y."/>
            <person name="Ma X.K."/>
            <person name="Ma L."/>
            <person name="Huang J."/>
            <person name="Chen G.Z."/>
            <person name="Huang M.Z."/>
            <person name="Huang L."/>
            <person name="Peng D.H."/>
            <person name="Luo Y.B."/>
            <person name="Zou S.Q."/>
            <person name="Chen S.P."/>
            <person name="Lan S."/>
            <person name="Tsai W.C."/>
            <person name="Van de Peer Y."/>
            <person name="Liu Z.J."/>
        </authorList>
    </citation>
    <scope>NUCLEOTIDE SEQUENCE [LARGE SCALE GENOMIC DNA]</scope>
    <source>
        <strain evidence="3">Lor287</strain>
    </source>
</reference>
<organism evidence="3 4">
    <name type="scientific">Platanthera zijinensis</name>
    <dbReference type="NCBI Taxonomy" id="2320716"/>
    <lineage>
        <taxon>Eukaryota</taxon>
        <taxon>Viridiplantae</taxon>
        <taxon>Streptophyta</taxon>
        <taxon>Embryophyta</taxon>
        <taxon>Tracheophyta</taxon>
        <taxon>Spermatophyta</taxon>
        <taxon>Magnoliopsida</taxon>
        <taxon>Liliopsida</taxon>
        <taxon>Asparagales</taxon>
        <taxon>Orchidaceae</taxon>
        <taxon>Orchidoideae</taxon>
        <taxon>Orchideae</taxon>
        <taxon>Orchidinae</taxon>
        <taxon>Platanthera</taxon>
    </lineage>
</organism>
<dbReference type="InterPro" id="IPR044822">
    <property type="entry name" value="Myb_DNA-bind_4"/>
</dbReference>
<name>A0AAP0BVC4_9ASPA</name>
<protein>
    <recommendedName>
        <fullName evidence="2">Myb/SANT-like DNA-binding domain-containing protein</fullName>
    </recommendedName>
</protein>
<dbReference type="Gene3D" id="1.10.10.60">
    <property type="entry name" value="Homeodomain-like"/>
    <property type="match status" value="1"/>
</dbReference>
<evidence type="ECO:0000256" key="1">
    <source>
        <dbReference type="SAM" id="MobiDB-lite"/>
    </source>
</evidence>
<evidence type="ECO:0000313" key="4">
    <source>
        <dbReference type="Proteomes" id="UP001418222"/>
    </source>
</evidence>
<dbReference type="InterPro" id="IPR044823">
    <property type="entry name" value="ASIL1/2-like"/>
</dbReference>
<dbReference type="FunFam" id="1.10.10.60:FF:000152">
    <property type="entry name" value="Trihelix transcription factor ASIL2"/>
    <property type="match status" value="1"/>
</dbReference>
<dbReference type="Proteomes" id="UP001418222">
    <property type="component" value="Unassembled WGS sequence"/>
</dbReference>
<dbReference type="Pfam" id="PF13837">
    <property type="entry name" value="Myb_DNA-bind_4"/>
    <property type="match status" value="1"/>
</dbReference>
<sequence>MDPSSRTSSLDSASASAGNRSAGNQSAFLVLPSTPLPPPSTSSRRLPPPCWTNEEIPALIDAYCDKWNSLGRGNLRSHQWAEIAGDLARRCPSSSAPKTSTQCRNKVEKLRKRYRSEKHRSILSWPYFQKMDDAMNRGAAPAKSADPRPSSGGEMRRGIEEMRRRVEEKRKRRDAERNGGGDEGLTEAVGMLGDMLLSMEGKKLEMAMELQKLRMEIELKRTEMILHCHRRIFDAMSSYS</sequence>
<feature type="region of interest" description="Disordered" evidence="1">
    <location>
        <begin position="137"/>
        <end position="186"/>
    </location>
</feature>
<dbReference type="PANTHER" id="PTHR31307:SF49">
    <property type="entry name" value="ALCOHOL DEHYDROGENASE TRANSCRIPTION FACTOR MYB_SANT-LIKE FAMILY PROTEIN"/>
    <property type="match status" value="1"/>
</dbReference>
<feature type="region of interest" description="Disordered" evidence="1">
    <location>
        <begin position="1"/>
        <end position="49"/>
    </location>
</feature>
<gene>
    <name evidence="3" type="ORF">KSP39_PZI004407</name>
</gene>
<evidence type="ECO:0000313" key="3">
    <source>
        <dbReference type="EMBL" id="KAK8951751.1"/>
    </source>
</evidence>
<proteinExistence type="predicted"/>
<keyword evidence="4" id="KW-1185">Reference proteome</keyword>
<dbReference type="SMART" id="SM00595">
    <property type="entry name" value="MADF"/>
    <property type="match status" value="1"/>
</dbReference>
<feature type="compositionally biased region" description="Basic and acidic residues" evidence="1">
    <location>
        <begin position="154"/>
        <end position="180"/>
    </location>
</feature>
<dbReference type="PANTHER" id="PTHR31307">
    <property type="entry name" value="TRIHELIX TRANSCRIPTION FACTOR ASIL2"/>
    <property type="match status" value="1"/>
</dbReference>
<comment type="caution">
    <text evidence="3">The sequence shown here is derived from an EMBL/GenBank/DDBJ whole genome shotgun (WGS) entry which is preliminary data.</text>
</comment>
<accession>A0AAP0BVC4</accession>